<dbReference type="GO" id="GO:0000724">
    <property type="term" value="P:double-strand break repair via homologous recombination"/>
    <property type="evidence" value="ECO:0007669"/>
    <property type="project" value="TreeGrafter"/>
</dbReference>
<feature type="compositionally biased region" description="Basic and acidic residues" evidence="9">
    <location>
        <begin position="637"/>
        <end position="658"/>
    </location>
</feature>
<dbReference type="EMBL" id="NIVC01003683">
    <property type="protein sequence ID" value="PAA50261.1"/>
    <property type="molecule type" value="Genomic_DNA"/>
</dbReference>
<keyword evidence="11" id="KW-1185">Reference proteome</keyword>
<evidence type="ECO:0000256" key="8">
    <source>
        <dbReference type="PROSITE-ProRule" id="PRU00023"/>
    </source>
</evidence>
<evidence type="ECO:0000256" key="9">
    <source>
        <dbReference type="SAM" id="MobiDB-lite"/>
    </source>
</evidence>
<feature type="compositionally biased region" description="Basic residues" evidence="9">
    <location>
        <begin position="668"/>
        <end position="681"/>
    </location>
</feature>
<evidence type="ECO:0000256" key="1">
    <source>
        <dbReference type="ARBA" id="ARBA00004123"/>
    </source>
</evidence>
<comment type="subcellular location">
    <subcellularLocation>
        <location evidence="1">Nucleus</location>
    </subcellularLocation>
</comment>
<dbReference type="AlphaFoldDB" id="A0A267DLV6"/>
<dbReference type="Pfam" id="PF00023">
    <property type="entry name" value="Ank"/>
    <property type="match status" value="1"/>
</dbReference>
<sequence>SRSAAISERELHRLFERARRCYVLGKYDEATNLAESVLADWPNDKNSIDGVTLLELRRFLADAYIDYGEDKAAEEHALKYVELASASDNNKVQQEAWLTLGRVYLMLDYDDPNFGKAKKAVCASLKCLAKMRKQLRPQDFNIMKLVTYVNLVKTCRPNELVARAEFLSVCDRLVDQLGRDVSEETLLVHCGSKLEHYVATEAVADGFEFARTMSDRKLLDLSADAALYLSLCRLAAVAADSGQPGPVKQLSRASLSVFAQRGLRQQSRLPRVQHQSVVRLLKCNRLLAKLDSTGSGAASDAGQLNAETVGAHRTAGDILLRFQLHARASAHFVWLVEQLKVDKQRYCKELASAYGSLAVCCRALDRKEQANECDREKQLLEGSPEGNEEGDKANRKKESGKEEKDGSDDESSNSNSSDNDEDADGDGWTDVSSGITSGMSDFQVGNEGRQPRSRNSRPMEARKNEFGDTPLHLAAQRGDINRARQLVEVHGHSVSVVDNNNWQPVHDAATHGHINVIEYLLERGVPVDTPGCRGSTALLEAVSSGHFEAAKWLIERGANPARRDADGDNILSLAEAWRHDCVADGQLAASLTANRFRHWLADRLGEVEFQRLEKQYEAAQARLKLRLAAQEARAGGKSKDRRGDKDENKDRDGDRRAGVESYKATMRQVRRSAVRDRRHAPKPAPQELESPYASDASNDGQMEPDAGEDSEDSSEGPAKRPRLQLKQQSSGNRRRPMQILDDDDIDEEVREQEKGQKKTPICLSPPPVSAPSAHAPAAESEDCNSPVFNRSAVAMDRTAQHRRGLADASILPFAVDQFQQHDQPVPLLNSTMLMPAPAATVTSPDTAPSAADPRIARCLRDAQTAGCLTAADFRLGPDGALPLLTCRPDRLTRLDLSGNLLTDLPSPALASLVAWQGSASLSDLNLAGNDLTSATLSELPAMPSLRVLDLSENPLGDSAGPHIGRLVSGSPKLDWLLLRDCRLTDKFGRPGLLSSDSVRLLDLDGNLFSDNGVSLLIDCVINWRQLDTLRLRRCQVALATKYSNAAAVSSAATGGCLAASLARLLQRPGSSLRVLDLRENGLKPGEFAAAAELIATLLVS</sequence>
<dbReference type="InterPro" id="IPR032675">
    <property type="entry name" value="LRR_dom_sf"/>
</dbReference>
<organism evidence="10 11">
    <name type="scientific">Macrostomum lignano</name>
    <dbReference type="NCBI Taxonomy" id="282301"/>
    <lineage>
        <taxon>Eukaryota</taxon>
        <taxon>Metazoa</taxon>
        <taxon>Spiralia</taxon>
        <taxon>Lophotrochozoa</taxon>
        <taxon>Platyhelminthes</taxon>
        <taxon>Rhabditophora</taxon>
        <taxon>Macrostomorpha</taxon>
        <taxon>Macrostomida</taxon>
        <taxon>Macrostomidae</taxon>
        <taxon>Macrostomum</taxon>
    </lineage>
</organism>
<feature type="compositionally biased region" description="Acidic residues" evidence="9">
    <location>
        <begin position="418"/>
        <end position="427"/>
    </location>
</feature>
<dbReference type="SMART" id="SM00248">
    <property type="entry name" value="ANK"/>
    <property type="match status" value="3"/>
</dbReference>
<dbReference type="InterPro" id="IPR052311">
    <property type="entry name" value="MMS22L-TONSL_complex_comp"/>
</dbReference>
<feature type="repeat" description="ANK" evidence="8">
    <location>
        <begin position="500"/>
        <end position="532"/>
    </location>
</feature>
<dbReference type="STRING" id="282301.A0A267DLV6"/>
<dbReference type="Gene3D" id="1.25.40.10">
    <property type="entry name" value="Tetratricopeptide repeat domain"/>
    <property type="match status" value="1"/>
</dbReference>
<keyword evidence="4" id="KW-0677">Repeat</keyword>
<dbReference type="InterPro" id="IPR002110">
    <property type="entry name" value="Ankyrin_rpt"/>
</dbReference>
<dbReference type="GO" id="GO:0031297">
    <property type="term" value="P:replication fork processing"/>
    <property type="evidence" value="ECO:0007669"/>
    <property type="project" value="TreeGrafter"/>
</dbReference>
<dbReference type="SUPFAM" id="SSF48452">
    <property type="entry name" value="TPR-like"/>
    <property type="match status" value="1"/>
</dbReference>
<feature type="compositionally biased region" description="Acidic residues" evidence="9">
    <location>
        <begin position="705"/>
        <end position="714"/>
    </location>
</feature>
<dbReference type="Gene3D" id="1.25.40.20">
    <property type="entry name" value="Ankyrin repeat-containing domain"/>
    <property type="match status" value="1"/>
</dbReference>
<evidence type="ECO:0000256" key="5">
    <source>
        <dbReference type="ARBA" id="ARBA00022803"/>
    </source>
</evidence>
<protein>
    <recommendedName>
        <fullName evidence="2">Tonsoku-like protein</fullName>
    </recommendedName>
</protein>
<keyword evidence="3" id="KW-0433">Leucine-rich repeat</keyword>
<reference evidence="10 11" key="1">
    <citation type="submission" date="2017-06" db="EMBL/GenBank/DDBJ databases">
        <title>A platform for efficient transgenesis in Macrostomum lignano, a flatworm model organism for stem cell research.</title>
        <authorList>
            <person name="Berezikov E."/>
        </authorList>
    </citation>
    <scope>NUCLEOTIDE SEQUENCE [LARGE SCALE GENOMIC DNA]</scope>
    <source>
        <strain evidence="10">DV1</strain>
        <tissue evidence="10">Whole organism</tissue>
    </source>
</reference>
<feature type="compositionally biased region" description="Acidic residues" evidence="9">
    <location>
        <begin position="740"/>
        <end position="750"/>
    </location>
</feature>
<dbReference type="OrthoDB" id="5806726at2759"/>
<feature type="region of interest" description="Disordered" evidence="9">
    <location>
        <begin position="631"/>
        <end position="783"/>
    </location>
</feature>
<evidence type="ECO:0000313" key="10">
    <source>
        <dbReference type="EMBL" id="PAA50261.1"/>
    </source>
</evidence>
<dbReference type="Pfam" id="PF00560">
    <property type="entry name" value="LRR_1"/>
    <property type="match status" value="1"/>
</dbReference>
<feature type="repeat" description="ANK" evidence="8">
    <location>
        <begin position="533"/>
        <end position="565"/>
    </location>
</feature>
<keyword evidence="5" id="KW-0802">TPR repeat</keyword>
<dbReference type="InterPro" id="IPR036770">
    <property type="entry name" value="Ankyrin_rpt-contain_sf"/>
</dbReference>
<dbReference type="SUPFAM" id="SSF52047">
    <property type="entry name" value="RNI-like"/>
    <property type="match status" value="1"/>
</dbReference>
<dbReference type="PROSITE" id="PS50297">
    <property type="entry name" value="ANK_REP_REGION"/>
    <property type="match status" value="3"/>
</dbReference>
<dbReference type="GO" id="GO:0043596">
    <property type="term" value="C:nuclear replication fork"/>
    <property type="evidence" value="ECO:0007669"/>
    <property type="project" value="TreeGrafter"/>
</dbReference>
<accession>A0A267DLV6</accession>
<keyword evidence="7" id="KW-0539">Nucleus</keyword>
<evidence type="ECO:0000256" key="3">
    <source>
        <dbReference type="ARBA" id="ARBA00022614"/>
    </source>
</evidence>
<keyword evidence="6 8" id="KW-0040">ANK repeat</keyword>
<dbReference type="Gene3D" id="3.80.10.10">
    <property type="entry name" value="Ribonuclease Inhibitor"/>
    <property type="match status" value="1"/>
</dbReference>
<dbReference type="Pfam" id="PF12796">
    <property type="entry name" value="Ank_2"/>
    <property type="match status" value="1"/>
</dbReference>
<dbReference type="InterPro" id="IPR001611">
    <property type="entry name" value="Leu-rich_rpt"/>
</dbReference>
<feature type="compositionally biased region" description="Basic and acidic residues" evidence="9">
    <location>
        <begin position="389"/>
        <end position="404"/>
    </location>
</feature>
<dbReference type="Proteomes" id="UP000215902">
    <property type="component" value="Unassembled WGS sequence"/>
</dbReference>
<feature type="region of interest" description="Disordered" evidence="9">
    <location>
        <begin position="371"/>
        <end position="471"/>
    </location>
</feature>
<dbReference type="InterPro" id="IPR011990">
    <property type="entry name" value="TPR-like_helical_dom_sf"/>
</dbReference>
<feature type="compositionally biased region" description="Polar residues" evidence="9">
    <location>
        <begin position="430"/>
        <end position="440"/>
    </location>
</feature>
<dbReference type="PROSITE" id="PS50088">
    <property type="entry name" value="ANK_REPEAT"/>
    <property type="match status" value="3"/>
</dbReference>
<evidence type="ECO:0000256" key="4">
    <source>
        <dbReference type="ARBA" id="ARBA00022737"/>
    </source>
</evidence>
<dbReference type="PROSITE" id="PS51450">
    <property type="entry name" value="LRR"/>
    <property type="match status" value="1"/>
</dbReference>
<evidence type="ECO:0000313" key="11">
    <source>
        <dbReference type="Proteomes" id="UP000215902"/>
    </source>
</evidence>
<feature type="repeat" description="ANK" evidence="8">
    <location>
        <begin position="466"/>
        <end position="499"/>
    </location>
</feature>
<dbReference type="SUPFAM" id="SSF48403">
    <property type="entry name" value="Ankyrin repeat"/>
    <property type="match status" value="1"/>
</dbReference>
<name>A0A267DLV6_9PLAT</name>
<gene>
    <name evidence="10" type="ORF">BOX15_Mlig029651g1</name>
</gene>
<proteinExistence type="predicted"/>
<feature type="non-terminal residue" evidence="10">
    <location>
        <position position="1"/>
    </location>
</feature>
<dbReference type="PANTHER" id="PTHR46358">
    <property type="entry name" value="TONSOKU-LIKE PROTEIN"/>
    <property type="match status" value="1"/>
</dbReference>
<dbReference type="SMART" id="SM00368">
    <property type="entry name" value="LRR_RI"/>
    <property type="match status" value="3"/>
</dbReference>
<evidence type="ECO:0000256" key="2">
    <source>
        <dbReference type="ARBA" id="ARBA00017829"/>
    </source>
</evidence>
<evidence type="ECO:0000256" key="6">
    <source>
        <dbReference type="ARBA" id="ARBA00023043"/>
    </source>
</evidence>
<comment type="caution">
    <text evidence="10">The sequence shown here is derived from an EMBL/GenBank/DDBJ whole genome shotgun (WGS) entry which is preliminary data.</text>
</comment>
<feature type="compositionally biased region" description="Basic and acidic residues" evidence="9">
    <location>
        <begin position="457"/>
        <end position="466"/>
    </location>
</feature>
<dbReference type="PANTHER" id="PTHR46358:SF1">
    <property type="entry name" value="TONSOKU-LIKE PROTEIN"/>
    <property type="match status" value="1"/>
</dbReference>
<evidence type="ECO:0000256" key="7">
    <source>
        <dbReference type="ARBA" id="ARBA00023242"/>
    </source>
</evidence>